<evidence type="ECO:0000313" key="2">
    <source>
        <dbReference type="Proteomes" id="UP000466388"/>
    </source>
</evidence>
<comment type="caution">
    <text evidence="1">The sequence shown here is derived from an EMBL/GenBank/DDBJ whole genome shotgun (WGS) entry which is preliminary data.</text>
</comment>
<evidence type="ECO:0000313" key="1">
    <source>
        <dbReference type="EMBL" id="MTV81827.1"/>
    </source>
</evidence>
<proteinExistence type="predicted"/>
<organism evidence="1 2">
    <name type="scientific">Secundilactobacillus folii</name>
    <dbReference type="NCBI Taxonomy" id="2678357"/>
    <lineage>
        <taxon>Bacteria</taxon>
        <taxon>Bacillati</taxon>
        <taxon>Bacillota</taxon>
        <taxon>Bacilli</taxon>
        <taxon>Lactobacillales</taxon>
        <taxon>Lactobacillaceae</taxon>
        <taxon>Secundilactobacillus</taxon>
    </lineage>
</organism>
<gene>
    <name evidence="1" type="ORF">GM612_04040</name>
</gene>
<dbReference type="EMBL" id="WNJO01000004">
    <property type="protein sequence ID" value="MTV81827.1"/>
    <property type="molecule type" value="Genomic_DNA"/>
</dbReference>
<dbReference type="Proteomes" id="UP000466388">
    <property type="component" value="Unassembled WGS sequence"/>
</dbReference>
<keyword evidence="2" id="KW-1185">Reference proteome</keyword>
<sequence>MAVQKQSDNLRRQKRALLAKIQSVQARLSLTNRAVLAMEHISPEREMTFYKASADLEIYTRILSTLEFISQQLKRSPVDLPAYTQQQRQLTLHNIYLRNRYAFWLSNFVTAGGTADFLRLEAQQNGDAIIKQIVWSGNLLISRKKVRHLLTHAKQLKPISDAEYDMIVNVMKEDSNAPTLFYTNLELIHLQHKLTDVKVHDQSWDKLIVLQAGNSHA</sequence>
<dbReference type="RefSeq" id="WP_155431118.1">
    <property type="nucleotide sequence ID" value="NZ_WNJO01000004.1"/>
</dbReference>
<dbReference type="AlphaFoldDB" id="A0A7X3C2U7"/>
<accession>A0A7X3C2U7</accession>
<protein>
    <submittedName>
        <fullName evidence="1">Uncharacterized protein</fullName>
    </submittedName>
</protein>
<name>A0A7X3C2U7_9LACO</name>
<reference evidence="1 2" key="1">
    <citation type="submission" date="2019-11" db="EMBL/GenBank/DDBJ databases">
        <title>Lactobacillus sp. nov. CRM56-3, isolated from fermented tea leaves.</title>
        <authorList>
            <person name="Phuengjayaem S."/>
            <person name="Tanasupawat S."/>
        </authorList>
    </citation>
    <scope>NUCLEOTIDE SEQUENCE [LARGE SCALE GENOMIC DNA]</scope>
    <source>
        <strain evidence="1 2">CRM56-3</strain>
    </source>
</reference>